<comment type="caution">
    <text evidence="3">The sequence shown here is derived from an EMBL/GenBank/DDBJ whole genome shotgun (WGS) entry which is preliminary data.</text>
</comment>
<evidence type="ECO:0000313" key="3">
    <source>
        <dbReference type="EMBL" id="MDR6550429.1"/>
    </source>
</evidence>
<dbReference type="InterPro" id="IPR031329">
    <property type="entry name" value="NEUT/ALK_ceramidase_N"/>
</dbReference>
<evidence type="ECO:0000313" key="4">
    <source>
        <dbReference type="Proteomes" id="UP001267290"/>
    </source>
</evidence>
<evidence type="ECO:0000259" key="2">
    <source>
        <dbReference type="Pfam" id="PF04734"/>
    </source>
</evidence>
<dbReference type="InterPro" id="IPR006823">
    <property type="entry name" value="Ceramidase_alk"/>
</dbReference>
<dbReference type="PANTHER" id="PTHR12670:SF1">
    <property type="entry name" value="NEUTRAL CERAMIDASE"/>
    <property type="match status" value="1"/>
</dbReference>
<dbReference type="Proteomes" id="UP001267290">
    <property type="component" value="Unassembled WGS sequence"/>
</dbReference>
<name>A0ABU1NSW4_9BACL</name>
<sequence length="437" mass="48467">MKFGMSKADITPQSPVFMSGFGDRTHESEGIHDPVYAKAVLLQANKSLLILTLDLSGGDRSFIDGIKSELEQTFDLKHDEVLINFSHTHHAVAARGEGNASTNSVVYRSAIDYGFIRDTIVGLVNECYSNSEEGQLQLACGTSKFGVSRRKLTERGVLWKPAYDVEIDHDLFVLKLVDQSNELKGILYSYGCHPTSMSSDNYLISNDFPGKTSSYLEETYPGVTAVFLQGCAAEIKPLKCAVDDDFISCNFEQMEEAGVDLARDIIRVLEEQSFSPVEGAFKTILVEANLIMEHTPIEFFESIVNNPAIGEVRRRGAKRKIEFMKEGLTKDRTSIYISVWQLDEETRLIAMEGEISTEYSLMLKKMFPGGKTIVLGYSNGVTFYVPTRKMISEGGYEVDYNHIGGTFSGIFLPEIEDIIVGQIAKADSALRLADAAK</sequence>
<keyword evidence="1" id="KW-0746">Sphingolipid metabolism</keyword>
<evidence type="ECO:0000256" key="1">
    <source>
        <dbReference type="RuleBase" id="RU366019"/>
    </source>
</evidence>
<protein>
    <recommendedName>
        <fullName evidence="1">Neutral ceramidase</fullName>
        <ecNumber evidence="1">3.5.1.23</ecNumber>
    </recommendedName>
</protein>
<dbReference type="Pfam" id="PF04734">
    <property type="entry name" value="Ceramidase_alk"/>
    <property type="match status" value="1"/>
</dbReference>
<keyword evidence="1" id="KW-0443">Lipid metabolism</keyword>
<gene>
    <name evidence="3" type="ORF">J2736_001612</name>
</gene>
<comment type="catalytic activity">
    <reaction evidence="1">
        <text>an N-acylsphing-4-enine + H2O = sphing-4-enine + a fatty acid</text>
        <dbReference type="Rhea" id="RHEA:20856"/>
        <dbReference type="ChEBI" id="CHEBI:15377"/>
        <dbReference type="ChEBI" id="CHEBI:28868"/>
        <dbReference type="ChEBI" id="CHEBI:52639"/>
        <dbReference type="ChEBI" id="CHEBI:57756"/>
        <dbReference type="EC" id="3.5.1.23"/>
    </reaction>
</comment>
<feature type="domain" description="Neutral/alkaline non-lysosomal ceramidase N-terminal" evidence="2">
    <location>
        <begin position="3"/>
        <end position="223"/>
    </location>
</feature>
<accession>A0ABU1NSW4</accession>
<proteinExistence type="inferred from homology"/>
<keyword evidence="4" id="KW-1185">Reference proteome</keyword>
<dbReference type="EC" id="3.5.1.23" evidence="1"/>
<dbReference type="RefSeq" id="WP_310225069.1">
    <property type="nucleotide sequence ID" value="NZ_JAVDSB010000001.1"/>
</dbReference>
<dbReference type="PANTHER" id="PTHR12670">
    <property type="entry name" value="CERAMIDASE"/>
    <property type="match status" value="1"/>
</dbReference>
<comment type="similarity">
    <text evidence="1">Belongs to the neutral ceramidase family.</text>
</comment>
<dbReference type="EMBL" id="JAVDSB010000001">
    <property type="protein sequence ID" value="MDR6550429.1"/>
    <property type="molecule type" value="Genomic_DNA"/>
</dbReference>
<keyword evidence="1" id="KW-0378">Hydrolase</keyword>
<organism evidence="3 4">
    <name type="scientific">Paenibacillus qinlingensis</name>
    <dbReference type="NCBI Taxonomy" id="1837343"/>
    <lineage>
        <taxon>Bacteria</taxon>
        <taxon>Bacillati</taxon>
        <taxon>Bacillota</taxon>
        <taxon>Bacilli</taxon>
        <taxon>Bacillales</taxon>
        <taxon>Paenibacillaceae</taxon>
        <taxon>Paenibacillus</taxon>
    </lineage>
</organism>
<reference evidence="3 4" key="1">
    <citation type="submission" date="2023-07" db="EMBL/GenBank/DDBJ databases">
        <title>Sorghum-associated microbial communities from plants grown in Nebraska, USA.</title>
        <authorList>
            <person name="Schachtman D."/>
        </authorList>
    </citation>
    <scope>NUCLEOTIDE SEQUENCE [LARGE SCALE GENOMIC DNA]</scope>
    <source>
        <strain evidence="3 4">CC258</strain>
    </source>
</reference>